<dbReference type="Ensembl" id="ENSMALT00000016943.1">
    <property type="protein sequence ID" value="ENSMALP00000016609.1"/>
    <property type="gene ID" value="ENSMALG00000011638.1"/>
</dbReference>
<evidence type="ECO:0000313" key="10">
    <source>
        <dbReference type="Proteomes" id="UP000261600"/>
    </source>
</evidence>
<keyword evidence="2 7" id="KW-0732">Signal</keyword>
<evidence type="ECO:0000313" key="9">
    <source>
        <dbReference type="Ensembl" id="ENSMALP00000016609.1"/>
    </source>
</evidence>
<dbReference type="PRINTS" id="PR00722">
    <property type="entry name" value="CHYMOTRYPSIN"/>
</dbReference>
<reference evidence="9" key="2">
    <citation type="submission" date="2025-09" db="UniProtKB">
        <authorList>
            <consortium name="Ensembl"/>
        </authorList>
    </citation>
    <scope>IDENTIFICATION</scope>
</reference>
<evidence type="ECO:0000256" key="1">
    <source>
        <dbReference type="ARBA" id="ARBA00004239"/>
    </source>
</evidence>
<evidence type="ECO:0000256" key="5">
    <source>
        <dbReference type="ARBA" id="ARBA00036320"/>
    </source>
</evidence>
<dbReference type="PROSITE" id="PS50240">
    <property type="entry name" value="TRYPSIN_DOM"/>
    <property type="match status" value="1"/>
</dbReference>
<sequence length="252" mass="27826">MFIHCKLAILILVLSLDSQVHTGKIIGGHEAVPHSRPYMVLVKQHTTDGKPKYCGGFLLNEDFVMSAAHCQAKHIFVYIGAHRSPIENIQPIPVDQTFPHKAFNATSYKNDIMLLKLSSKAHFNKNVRPIALGDHSGLPKACIVSGWGRDNTSEFMSVVLKEVNVTLIDDIRCSMENNYCSKGETGPAEGDYGGPLVCEDGKAYGVVSNSLKPHSGAPPIHFYSKISHYKSWVTSTIRNAWKSSKYVTLDLD</sequence>
<dbReference type="AlphaFoldDB" id="A0A3Q3JC87"/>
<dbReference type="InterPro" id="IPR001254">
    <property type="entry name" value="Trypsin_dom"/>
</dbReference>
<evidence type="ECO:0000256" key="2">
    <source>
        <dbReference type="ARBA" id="ARBA00022729"/>
    </source>
</evidence>
<dbReference type="GO" id="GO:0005576">
    <property type="term" value="C:extracellular region"/>
    <property type="evidence" value="ECO:0007669"/>
    <property type="project" value="UniProtKB-SubCell"/>
</dbReference>
<organism evidence="9 10">
    <name type="scientific">Monopterus albus</name>
    <name type="common">Swamp eel</name>
    <dbReference type="NCBI Taxonomy" id="43700"/>
    <lineage>
        <taxon>Eukaryota</taxon>
        <taxon>Metazoa</taxon>
        <taxon>Chordata</taxon>
        <taxon>Craniata</taxon>
        <taxon>Vertebrata</taxon>
        <taxon>Euteleostomi</taxon>
        <taxon>Actinopterygii</taxon>
        <taxon>Neopterygii</taxon>
        <taxon>Teleostei</taxon>
        <taxon>Neoteleostei</taxon>
        <taxon>Acanthomorphata</taxon>
        <taxon>Anabantaria</taxon>
        <taxon>Synbranchiformes</taxon>
        <taxon>Synbranchidae</taxon>
        <taxon>Monopterus</taxon>
    </lineage>
</organism>
<keyword evidence="10" id="KW-1185">Reference proteome</keyword>
<dbReference type="STRING" id="43700.ENSMALP00000016609"/>
<dbReference type="PANTHER" id="PTHR24271">
    <property type="entry name" value="KALLIKREIN-RELATED"/>
    <property type="match status" value="1"/>
</dbReference>
<dbReference type="Proteomes" id="UP000261600">
    <property type="component" value="Unplaced"/>
</dbReference>
<comment type="subcellular location">
    <subcellularLocation>
        <location evidence="1">Secreted</location>
        <location evidence="1">Extracellular space</location>
    </subcellularLocation>
</comment>
<dbReference type="CDD" id="cd00190">
    <property type="entry name" value="Tryp_SPc"/>
    <property type="match status" value="1"/>
</dbReference>
<dbReference type="GO" id="GO:0006508">
    <property type="term" value="P:proteolysis"/>
    <property type="evidence" value="ECO:0007669"/>
    <property type="project" value="InterPro"/>
</dbReference>
<dbReference type="PROSITE" id="PS00134">
    <property type="entry name" value="TRYPSIN_HIS"/>
    <property type="match status" value="1"/>
</dbReference>
<dbReference type="FunFam" id="2.40.10.10:FF:000005">
    <property type="entry name" value="Serine protease 37"/>
    <property type="match status" value="1"/>
</dbReference>
<dbReference type="InterPro" id="IPR009003">
    <property type="entry name" value="Peptidase_S1_PA"/>
</dbReference>
<dbReference type="OrthoDB" id="5565075at2759"/>
<dbReference type="SUPFAM" id="SSF50494">
    <property type="entry name" value="Trypsin-like serine proteases"/>
    <property type="match status" value="1"/>
</dbReference>
<accession>A0A3Q3JC87</accession>
<name>A0A3Q3JC87_MONAL</name>
<dbReference type="KEGG" id="malb:109962084"/>
<dbReference type="GeneID" id="109962084"/>
<dbReference type="Gene3D" id="2.40.10.10">
    <property type="entry name" value="Trypsin-like serine proteases"/>
    <property type="match status" value="2"/>
</dbReference>
<dbReference type="InterPro" id="IPR043504">
    <property type="entry name" value="Peptidase_S1_PA_chymotrypsin"/>
</dbReference>
<feature type="domain" description="Peptidase S1" evidence="8">
    <location>
        <begin position="25"/>
        <end position="238"/>
    </location>
</feature>
<evidence type="ECO:0000256" key="3">
    <source>
        <dbReference type="ARBA" id="ARBA00023145"/>
    </source>
</evidence>
<dbReference type="SMART" id="SM00020">
    <property type="entry name" value="Tryp_SPc"/>
    <property type="match status" value="1"/>
</dbReference>
<evidence type="ECO:0000256" key="6">
    <source>
        <dbReference type="ARBA" id="ARBA00038868"/>
    </source>
</evidence>
<protein>
    <recommendedName>
        <fullName evidence="6">trypsin</fullName>
        <ecNumber evidence="6">3.4.21.4</ecNumber>
    </recommendedName>
</protein>
<keyword evidence="4" id="KW-1015">Disulfide bond</keyword>
<dbReference type="GO" id="GO:0004252">
    <property type="term" value="F:serine-type endopeptidase activity"/>
    <property type="evidence" value="ECO:0007669"/>
    <property type="project" value="UniProtKB-EC"/>
</dbReference>
<feature type="signal peptide" evidence="7">
    <location>
        <begin position="1"/>
        <end position="22"/>
    </location>
</feature>
<dbReference type="InterPro" id="IPR018114">
    <property type="entry name" value="TRYPSIN_HIS"/>
</dbReference>
<evidence type="ECO:0000256" key="7">
    <source>
        <dbReference type="SAM" id="SignalP"/>
    </source>
</evidence>
<dbReference type="EC" id="3.4.21.4" evidence="6"/>
<feature type="chain" id="PRO_5018706056" description="trypsin" evidence="7">
    <location>
        <begin position="23"/>
        <end position="252"/>
    </location>
</feature>
<reference evidence="9" key="1">
    <citation type="submission" date="2025-08" db="UniProtKB">
        <authorList>
            <consortium name="Ensembl"/>
        </authorList>
    </citation>
    <scope>IDENTIFICATION</scope>
</reference>
<evidence type="ECO:0000256" key="4">
    <source>
        <dbReference type="ARBA" id="ARBA00023157"/>
    </source>
</evidence>
<proteinExistence type="predicted"/>
<dbReference type="Pfam" id="PF00089">
    <property type="entry name" value="Trypsin"/>
    <property type="match status" value="1"/>
</dbReference>
<dbReference type="InterPro" id="IPR001314">
    <property type="entry name" value="Peptidase_S1A"/>
</dbReference>
<keyword evidence="3" id="KW-0865">Zymogen</keyword>
<dbReference type="RefSeq" id="XP_020459134.1">
    <property type="nucleotide sequence ID" value="XM_020603478.1"/>
</dbReference>
<dbReference type="PANTHER" id="PTHR24271:SF81">
    <property type="entry name" value="GRANZYME B"/>
    <property type="match status" value="1"/>
</dbReference>
<evidence type="ECO:0000259" key="8">
    <source>
        <dbReference type="PROSITE" id="PS50240"/>
    </source>
</evidence>
<comment type="catalytic activity">
    <reaction evidence="5">
        <text>Preferential cleavage: Arg-|-Xaa, Lys-|-Xaa.</text>
        <dbReference type="EC" id="3.4.21.4"/>
    </reaction>
</comment>